<dbReference type="GO" id="GO:0016787">
    <property type="term" value="F:hydrolase activity"/>
    <property type="evidence" value="ECO:0007669"/>
    <property type="project" value="UniProtKB-KW"/>
</dbReference>
<feature type="domain" description="Nudix hydrolase" evidence="3">
    <location>
        <begin position="67"/>
        <end position="197"/>
    </location>
</feature>
<dbReference type="InterPro" id="IPR000086">
    <property type="entry name" value="NUDIX_hydrolase_dom"/>
</dbReference>
<dbReference type="PANTHER" id="PTHR43046:SF16">
    <property type="entry name" value="ADP-RIBOSE PYROPHOSPHATASE YJHB-RELATED"/>
    <property type="match status" value="1"/>
</dbReference>
<keyword evidence="5" id="KW-1185">Reference proteome</keyword>
<comment type="cofactor">
    <cofactor evidence="1">
        <name>Mg(2+)</name>
        <dbReference type="ChEBI" id="CHEBI:18420"/>
    </cofactor>
</comment>
<dbReference type="RefSeq" id="WP_139515076.1">
    <property type="nucleotide sequence ID" value="NZ_CP040896.1"/>
</dbReference>
<protein>
    <submittedName>
        <fullName evidence="4">NUDIX hydrolase</fullName>
    </submittedName>
</protein>
<dbReference type="PANTHER" id="PTHR43046">
    <property type="entry name" value="GDP-MANNOSE MANNOSYL HYDROLASE"/>
    <property type="match status" value="1"/>
</dbReference>
<dbReference type="KEGG" id="hyj:FHG12_07145"/>
<sequence length="212" mass="24041">MQNTDWLSVAQRLQSLAQAGLAYSHNLYDTERYEELRALSVEIMARLTDEPVEKLTALFASETGYQTPKVDVRAVLFRGTDEILMVQEKIDGDRWTLPGGWADIGYSPSETAVKEAYEETGLHTQAVRLLALFDKRLHPHPKPEPWYIYKCFILCHITGGEVLANTAETSGCRWVHESEITALPLSVDRVTVSQLRTLFEFARQPEKPTLCD</sequence>
<dbReference type="InterPro" id="IPR059176">
    <property type="entry name" value="UDP-X_N"/>
</dbReference>
<dbReference type="Gene3D" id="6.10.250.1120">
    <property type="match status" value="1"/>
</dbReference>
<name>A0A5B7ZZF4_9BACT</name>
<keyword evidence="2 4" id="KW-0378">Hydrolase</keyword>
<dbReference type="Pfam" id="PF00293">
    <property type="entry name" value="NUDIX"/>
    <property type="match status" value="1"/>
</dbReference>
<evidence type="ECO:0000256" key="2">
    <source>
        <dbReference type="ARBA" id="ARBA00022801"/>
    </source>
</evidence>
<dbReference type="EMBL" id="CP040896">
    <property type="protein sequence ID" value="QDA59896.1"/>
    <property type="molecule type" value="Genomic_DNA"/>
</dbReference>
<dbReference type="InterPro" id="IPR015797">
    <property type="entry name" value="NUDIX_hydrolase-like_dom_sf"/>
</dbReference>
<evidence type="ECO:0000259" key="3">
    <source>
        <dbReference type="PROSITE" id="PS51462"/>
    </source>
</evidence>
<organism evidence="4 5">
    <name type="scientific">Hymenobacter jejuensis</name>
    <dbReference type="NCBI Taxonomy" id="2502781"/>
    <lineage>
        <taxon>Bacteria</taxon>
        <taxon>Pseudomonadati</taxon>
        <taxon>Bacteroidota</taxon>
        <taxon>Cytophagia</taxon>
        <taxon>Cytophagales</taxon>
        <taxon>Hymenobacteraceae</taxon>
        <taxon>Hymenobacter</taxon>
    </lineage>
</organism>
<dbReference type="OrthoDB" id="9804442at2"/>
<reference evidence="4 5" key="1">
    <citation type="submission" date="2019-06" db="EMBL/GenBank/DDBJ databases">
        <authorList>
            <person name="Srinivasan S."/>
        </authorList>
    </citation>
    <scope>NUCLEOTIDE SEQUENCE [LARGE SCALE GENOMIC DNA]</scope>
    <source>
        <strain evidence="4 5">17J68-5</strain>
    </source>
</reference>
<evidence type="ECO:0000313" key="5">
    <source>
        <dbReference type="Proteomes" id="UP000305398"/>
    </source>
</evidence>
<accession>A0A5B7ZZF4</accession>
<dbReference type="AlphaFoldDB" id="A0A5B7ZZF4"/>
<dbReference type="Gene3D" id="3.90.79.10">
    <property type="entry name" value="Nucleoside Triphosphate Pyrophosphohydrolase"/>
    <property type="match status" value="1"/>
</dbReference>
<dbReference type="PROSITE" id="PS51462">
    <property type="entry name" value="NUDIX"/>
    <property type="match status" value="1"/>
</dbReference>
<evidence type="ECO:0000256" key="1">
    <source>
        <dbReference type="ARBA" id="ARBA00001946"/>
    </source>
</evidence>
<gene>
    <name evidence="4" type="ORF">FHG12_07145</name>
</gene>
<dbReference type="Proteomes" id="UP000305398">
    <property type="component" value="Chromosome"/>
</dbReference>
<dbReference type="Pfam" id="PF12535">
    <property type="entry name" value="Nudix_N"/>
    <property type="match status" value="1"/>
</dbReference>
<dbReference type="SUPFAM" id="SSF55811">
    <property type="entry name" value="Nudix"/>
    <property type="match status" value="1"/>
</dbReference>
<proteinExistence type="predicted"/>
<evidence type="ECO:0000313" key="4">
    <source>
        <dbReference type="EMBL" id="QDA59896.1"/>
    </source>
</evidence>